<keyword evidence="2" id="KW-0249">Electron transport</keyword>
<dbReference type="Pfam" id="PF05071">
    <property type="entry name" value="NDUFA12"/>
    <property type="match status" value="1"/>
</dbReference>
<dbReference type="PANTHER" id="PTHR12910">
    <property type="entry name" value="NADH-UBIQUINONE OXIDOREDUCTASE SUBUNIT B17.2"/>
    <property type="match status" value="1"/>
</dbReference>
<keyword evidence="2" id="KW-0999">Mitochondrion inner membrane</keyword>
<sequence>MSLARTFRLIREGGVSIACGYRGRESYTTRYWSAHTVPPAMSFSSHPLPILVPPTTFNTNTRLIPPLPQLGRYWRNMQSLGDAKAGTYMGTDRAGNKYYEDLNEIPGRHRWVEYAQNNEVNASQIDPAWHGWLHHTHKMPPEQNPNMGRPTWESVSRAPLEAVMPS</sequence>
<keyword evidence="4" id="KW-1185">Reference proteome</keyword>
<dbReference type="GO" id="GO:0045271">
    <property type="term" value="C:respiratory chain complex I"/>
    <property type="evidence" value="ECO:0007669"/>
    <property type="project" value="InterPro"/>
</dbReference>
<proteinExistence type="inferred from homology"/>
<comment type="function">
    <text evidence="2">Accessory subunit of the mitochondrial membrane respiratory chain NADH dehydrogenase (Complex I), that is believed not to be involved in catalysis. Complex I functions in the transfer of electrons from NADH to the respiratory chain. The immediate electron acceptor for the enzyme is believed to be ubiquinone.</text>
</comment>
<organism evidence="3 4">
    <name type="scientific">Jaminaea rosea</name>
    <dbReference type="NCBI Taxonomy" id="1569628"/>
    <lineage>
        <taxon>Eukaryota</taxon>
        <taxon>Fungi</taxon>
        <taxon>Dikarya</taxon>
        <taxon>Basidiomycota</taxon>
        <taxon>Ustilaginomycotina</taxon>
        <taxon>Exobasidiomycetes</taxon>
        <taxon>Microstromatales</taxon>
        <taxon>Microstromatales incertae sedis</taxon>
        <taxon>Jaminaea</taxon>
    </lineage>
</organism>
<dbReference type="PANTHER" id="PTHR12910:SF2">
    <property type="entry name" value="NADH DEHYDROGENASE [UBIQUINONE] 1 ALPHA SUBCOMPLEX SUBUNIT 12"/>
    <property type="match status" value="1"/>
</dbReference>
<dbReference type="OrthoDB" id="274641at2759"/>
<dbReference type="STRING" id="1569628.A0A316UZ43"/>
<name>A0A316UZ43_9BASI</name>
<dbReference type="AlphaFoldDB" id="A0A316UZ43"/>
<keyword evidence="2" id="KW-0813">Transport</keyword>
<evidence type="ECO:0000313" key="4">
    <source>
        <dbReference type="Proteomes" id="UP000245884"/>
    </source>
</evidence>
<comment type="subcellular location">
    <subcellularLocation>
        <location evidence="2">Mitochondrion inner membrane</location>
        <topology evidence="2">Peripheral membrane protein</topology>
        <orientation evidence="2">Matrix side</orientation>
    </subcellularLocation>
</comment>
<evidence type="ECO:0000256" key="2">
    <source>
        <dbReference type="RuleBase" id="RU363103"/>
    </source>
</evidence>
<dbReference type="GeneID" id="37026951"/>
<comment type="similarity">
    <text evidence="1 2">Belongs to the complex I NDUFA12 subunit family.</text>
</comment>
<accession>A0A316UZ43</accession>
<dbReference type="RefSeq" id="XP_025365182.1">
    <property type="nucleotide sequence ID" value="XM_025505128.1"/>
</dbReference>
<gene>
    <name evidence="3" type="ORF">BDZ90DRAFT_229586</name>
</gene>
<dbReference type="InterPro" id="IPR007763">
    <property type="entry name" value="NDUFA12"/>
</dbReference>
<evidence type="ECO:0000313" key="3">
    <source>
        <dbReference type="EMBL" id="PWN30570.1"/>
    </source>
</evidence>
<dbReference type="Proteomes" id="UP000245884">
    <property type="component" value="Unassembled WGS sequence"/>
</dbReference>
<dbReference type="EMBL" id="KZ819662">
    <property type="protein sequence ID" value="PWN30570.1"/>
    <property type="molecule type" value="Genomic_DNA"/>
</dbReference>
<keyword evidence="2" id="KW-0496">Mitochondrion</keyword>
<keyword evidence="2" id="KW-0679">Respiratory chain</keyword>
<dbReference type="GO" id="GO:0005743">
    <property type="term" value="C:mitochondrial inner membrane"/>
    <property type="evidence" value="ECO:0007669"/>
    <property type="project" value="UniProtKB-SubCell"/>
</dbReference>
<evidence type="ECO:0000256" key="1">
    <source>
        <dbReference type="ARBA" id="ARBA00007355"/>
    </source>
</evidence>
<dbReference type="GO" id="GO:0006979">
    <property type="term" value="P:response to oxidative stress"/>
    <property type="evidence" value="ECO:0007669"/>
    <property type="project" value="TreeGrafter"/>
</dbReference>
<protein>
    <recommendedName>
        <fullName evidence="2">NADH dehydrogenase [ubiquinone] 1 alpha subcomplex subunit</fullName>
    </recommendedName>
</protein>
<reference evidence="3 4" key="1">
    <citation type="journal article" date="2018" name="Mol. Biol. Evol.">
        <title>Broad Genomic Sampling Reveals a Smut Pathogenic Ancestry of the Fungal Clade Ustilaginomycotina.</title>
        <authorList>
            <person name="Kijpornyongpan T."/>
            <person name="Mondo S.J."/>
            <person name="Barry K."/>
            <person name="Sandor L."/>
            <person name="Lee J."/>
            <person name="Lipzen A."/>
            <person name="Pangilinan J."/>
            <person name="LaButti K."/>
            <person name="Hainaut M."/>
            <person name="Henrissat B."/>
            <person name="Grigoriev I.V."/>
            <person name="Spatafora J.W."/>
            <person name="Aime M.C."/>
        </authorList>
    </citation>
    <scope>NUCLEOTIDE SEQUENCE [LARGE SCALE GENOMIC DNA]</scope>
    <source>
        <strain evidence="3 4">MCA 5214</strain>
    </source>
</reference>
<keyword evidence="2" id="KW-0472">Membrane</keyword>